<evidence type="ECO:0000256" key="2">
    <source>
        <dbReference type="ARBA" id="ARBA00009942"/>
    </source>
</evidence>
<reference evidence="4" key="1">
    <citation type="submission" date="2010-05" db="EMBL/GenBank/DDBJ databases">
        <authorList>
            <person name="Muzny D."/>
            <person name="Qin X."/>
            <person name="Buhay C."/>
            <person name="Dugan-Rocha S."/>
            <person name="Ding Y."/>
            <person name="Chen G."/>
            <person name="Hawes A."/>
            <person name="Holder M."/>
            <person name="Jhangiani S."/>
            <person name="Johnson A."/>
            <person name="Khan Z."/>
            <person name="Li Z."/>
            <person name="Liu W."/>
            <person name="Liu X."/>
            <person name="Perez L."/>
            <person name="Shen H."/>
            <person name="Wang Q."/>
            <person name="Watt J."/>
            <person name="Xi L."/>
            <person name="Xin Y."/>
            <person name="Zhou J."/>
            <person name="Deng J."/>
            <person name="Jiang H."/>
            <person name="Liu Y."/>
            <person name="Qu J."/>
            <person name="Song X.-Z."/>
            <person name="Zhang L."/>
            <person name="Villasana D."/>
            <person name="Johnson A."/>
            <person name="Liu J."/>
            <person name="Liyanage D."/>
            <person name="Lorensuhewa L."/>
            <person name="Robinson T."/>
            <person name="Song A."/>
            <person name="Song B.-B."/>
            <person name="Dinh H."/>
            <person name="Thornton R."/>
            <person name="Coyle M."/>
            <person name="Francisco L."/>
            <person name="Jackson L."/>
            <person name="Javaid M."/>
            <person name="Korchina V."/>
            <person name="Kovar C."/>
            <person name="Mata R."/>
            <person name="Mathew T."/>
            <person name="Ngo R."/>
            <person name="Nguyen L."/>
            <person name="Nguyen N."/>
            <person name="Okwuonu G."/>
            <person name="Ongeri F."/>
            <person name="Pham C."/>
            <person name="Simmons D."/>
            <person name="Wilczek-Boney K."/>
            <person name="Hale W."/>
            <person name="Jakkamsetti A."/>
            <person name="Pham P."/>
            <person name="Ruth R."/>
            <person name="San Lucas F."/>
            <person name="Warren J."/>
            <person name="Zhang J."/>
            <person name="Zhao Z."/>
            <person name="Zhou C."/>
            <person name="Zhu D."/>
            <person name="Lee S."/>
            <person name="Bess C."/>
            <person name="Blankenburg K."/>
            <person name="Forbes L."/>
            <person name="Fu Q."/>
            <person name="Gubbala S."/>
            <person name="Hirani K."/>
            <person name="Jayaseelan J.C."/>
            <person name="Lara F."/>
            <person name="Munidasa M."/>
            <person name="Palculict T."/>
            <person name="Patil S."/>
            <person name="Pu L.-L."/>
            <person name="Saada N."/>
            <person name="Tang L."/>
            <person name="Weissenberger G."/>
            <person name="Zhu Y."/>
            <person name="Hemphill L."/>
            <person name="Shang Y."/>
            <person name="Youmans B."/>
            <person name="Ayvaz T."/>
            <person name="Ross M."/>
            <person name="Santibanez J."/>
            <person name="Aqrawi P."/>
            <person name="Gross S."/>
            <person name="Joshi V."/>
            <person name="Fowler G."/>
            <person name="Nazareth L."/>
            <person name="Reid J."/>
            <person name="Worley K."/>
            <person name="Petrosino J."/>
            <person name="Highlander S."/>
            <person name="Gibbs R."/>
        </authorList>
    </citation>
    <scope>NUCLEOTIDE SEQUENCE [LARGE SCALE GENOMIC DNA]</scope>
    <source>
        <strain evidence="4">MN8</strain>
    </source>
</reference>
<dbReference type="HAMAP" id="MF_00128">
    <property type="entry name" value="NrdI"/>
    <property type="match status" value="1"/>
</dbReference>
<dbReference type="GO" id="GO:0010181">
    <property type="term" value="F:FMN binding"/>
    <property type="evidence" value="ECO:0007669"/>
    <property type="project" value="InterPro"/>
</dbReference>
<evidence type="ECO:0000256" key="1">
    <source>
        <dbReference type="ARBA" id="ARBA00003999"/>
    </source>
</evidence>
<dbReference type="SUPFAM" id="SSF52218">
    <property type="entry name" value="Flavoproteins"/>
    <property type="match status" value="1"/>
</dbReference>
<dbReference type="Proteomes" id="UP000003455">
    <property type="component" value="Chromosome"/>
</dbReference>
<protein>
    <recommendedName>
        <fullName evidence="3">Protein NrdI</fullName>
    </recommendedName>
</protein>
<dbReference type="PANTHER" id="PTHR37297:SF1">
    <property type="entry name" value="PROTEIN NRDI"/>
    <property type="match status" value="1"/>
</dbReference>
<dbReference type="AlphaFoldDB" id="A0A0E1X7J5"/>
<comment type="similarity">
    <text evidence="2 3">Belongs to the NrdI family.</text>
</comment>
<dbReference type="EMBL" id="ACJA02000003">
    <property type="protein sequence ID" value="EFH95354.1"/>
    <property type="molecule type" value="Genomic_DNA"/>
</dbReference>
<evidence type="ECO:0000256" key="3">
    <source>
        <dbReference type="HAMAP-Rule" id="MF_00128"/>
    </source>
</evidence>
<organism evidence="4">
    <name type="scientific">Staphylococcus aureus subsp. aureus MN8</name>
    <dbReference type="NCBI Taxonomy" id="548470"/>
    <lineage>
        <taxon>Bacteria</taxon>
        <taxon>Bacillati</taxon>
        <taxon>Bacillota</taxon>
        <taxon>Bacilli</taxon>
        <taxon>Bacillales</taxon>
        <taxon>Staphylococcaceae</taxon>
        <taxon>Staphylococcus</taxon>
    </lineage>
</organism>
<comment type="caution">
    <text evidence="4">The sequence shown here is derived from an EMBL/GenBank/DDBJ whole genome shotgun (WGS) entry which is preliminary data.</text>
</comment>
<dbReference type="InterPro" id="IPR004465">
    <property type="entry name" value="RNR_NrdI"/>
</dbReference>
<evidence type="ECO:0000313" key="4">
    <source>
        <dbReference type="EMBL" id="EFH95354.1"/>
    </source>
</evidence>
<accession>A0A0E1X7J5</accession>
<comment type="function">
    <text evidence="1 3">Probably involved in ribonucleotide reductase function.</text>
</comment>
<dbReference type="InterPro" id="IPR029039">
    <property type="entry name" value="Flavoprotein-like_sf"/>
</dbReference>
<name>A0A0E1X7J5_STAAU</name>
<dbReference type="PANTHER" id="PTHR37297">
    <property type="entry name" value="PROTEIN NRDI"/>
    <property type="match status" value="1"/>
</dbReference>
<gene>
    <name evidence="3 4" type="primary">nrdI</name>
    <name evidence="4" type="ORF">HMPREF0769_11564</name>
</gene>
<dbReference type="NCBIfam" id="TIGR00333">
    <property type="entry name" value="nrdI"/>
    <property type="match status" value="1"/>
</dbReference>
<proteinExistence type="inferred from homology"/>
<sequence>MKKEGDPMKIIYFSFTGNVRRFIKRTELENTLEITAENCMEPVHEPFIIVTGTIGFGEVPEPVQSFLEVNHQYIRGVAASGNRNWGLNFAKAGRTISEEYNVPLLMKFELHGKNKDVIEFKNKVGNFNENHGREKVQSY</sequence>
<dbReference type="Gene3D" id="3.40.50.360">
    <property type="match status" value="1"/>
</dbReference>
<dbReference type="HOGENOM" id="CLU_114845_3_0_9"/>
<dbReference type="Pfam" id="PF07972">
    <property type="entry name" value="Flavodoxin_NdrI"/>
    <property type="match status" value="1"/>
</dbReference>
<dbReference type="InterPro" id="IPR020852">
    <property type="entry name" value="RNR_Ib_NrdI_bac"/>
</dbReference>
<dbReference type="PIRSF" id="PIRSF005087">
    <property type="entry name" value="NrdI"/>
    <property type="match status" value="1"/>
</dbReference>